<comment type="caution">
    <text evidence="1">The sequence shown here is derived from an EMBL/GenBank/DDBJ whole genome shotgun (WGS) entry which is preliminary data.</text>
</comment>
<evidence type="ECO:0000313" key="1">
    <source>
        <dbReference type="EMBL" id="MPC49609.1"/>
    </source>
</evidence>
<gene>
    <name evidence="1" type="ORF">E2C01_043417</name>
</gene>
<organism evidence="1 2">
    <name type="scientific">Portunus trituberculatus</name>
    <name type="common">Swimming crab</name>
    <name type="synonym">Neptunus trituberculatus</name>
    <dbReference type="NCBI Taxonomy" id="210409"/>
    <lineage>
        <taxon>Eukaryota</taxon>
        <taxon>Metazoa</taxon>
        <taxon>Ecdysozoa</taxon>
        <taxon>Arthropoda</taxon>
        <taxon>Crustacea</taxon>
        <taxon>Multicrustacea</taxon>
        <taxon>Malacostraca</taxon>
        <taxon>Eumalacostraca</taxon>
        <taxon>Eucarida</taxon>
        <taxon>Decapoda</taxon>
        <taxon>Pleocyemata</taxon>
        <taxon>Brachyura</taxon>
        <taxon>Eubrachyura</taxon>
        <taxon>Portunoidea</taxon>
        <taxon>Portunidae</taxon>
        <taxon>Portuninae</taxon>
        <taxon>Portunus</taxon>
    </lineage>
</organism>
<name>A0A5B7FWN1_PORTR</name>
<dbReference type="Proteomes" id="UP000324222">
    <property type="component" value="Unassembled WGS sequence"/>
</dbReference>
<proteinExistence type="predicted"/>
<reference evidence="1 2" key="1">
    <citation type="submission" date="2019-05" db="EMBL/GenBank/DDBJ databases">
        <title>Another draft genome of Portunus trituberculatus and its Hox gene families provides insights of decapod evolution.</title>
        <authorList>
            <person name="Jeong J.-H."/>
            <person name="Song I."/>
            <person name="Kim S."/>
            <person name="Choi T."/>
            <person name="Kim D."/>
            <person name="Ryu S."/>
            <person name="Kim W."/>
        </authorList>
    </citation>
    <scope>NUCLEOTIDE SEQUENCE [LARGE SCALE GENOMIC DNA]</scope>
    <source>
        <tissue evidence="1">Muscle</tissue>
    </source>
</reference>
<dbReference type="EMBL" id="VSRR010008983">
    <property type="protein sequence ID" value="MPC49609.1"/>
    <property type="molecule type" value="Genomic_DNA"/>
</dbReference>
<sequence length="152" mass="16868">MPDMTEVLKRFGFHDDVPAVEEKDEGNRTGISEELVEVGENNLCGTEEIGEPTELRRSRRILEHKQKNDRRCIGCGGCVHEDTHKKMKGECDNSNLAQSSMASGRNECVCCDHVRGILAGAGMPVCRVGDSSVYETGVQPWNLFLFGLVWVL</sequence>
<evidence type="ECO:0000313" key="2">
    <source>
        <dbReference type="Proteomes" id="UP000324222"/>
    </source>
</evidence>
<dbReference type="AlphaFoldDB" id="A0A5B7FWN1"/>
<accession>A0A5B7FWN1</accession>
<keyword evidence="2" id="KW-1185">Reference proteome</keyword>
<protein>
    <submittedName>
        <fullName evidence="1">Uncharacterized protein</fullName>
    </submittedName>
</protein>